<protein>
    <submittedName>
        <fullName evidence="3">Porin</fullName>
    </submittedName>
</protein>
<accession>A0A8J2YZP7</accession>
<dbReference type="GO" id="GO:0008643">
    <property type="term" value="P:carbohydrate transport"/>
    <property type="evidence" value="ECO:0007669"/>
    <property type="project" value="InterPro"/>
</dbReference>
<dbReference type="GO" id="GO:0015288">
    <property type="term" value="F:porin activity"/>
    <property type="evidence" value="ECO:0007669"/>
    <property type="project" value="InterPro"/>
</dbReference>
<gene>
    <name evidence="3" type="ORF">GCM10011611_55240</name>
</gene>
<dbReference type="PANTHER" id="PTHR37944">
    <property type="entry name" value="PORIN B"/>
    <property type="match status" value="1"/>
</dbReference>
<name>A0A8J2YZP7_9PROT</name>
<keyword evidence="4" id="KW-1185">Reference proteome</keyword>
<feature type="signal peptide" evidence="2">
    <location>
        <begin position="1"/>
        <end position="45"/>
    </location>
</feature>
<evidence type="ECO:0000313" key="3">
    <source>
        <dbReference type="EMBL" id="GGF41756.1"/>
    </source>
</evidence>
<dbReference type="AlphaFoldDB" id="A0A8J2YZP7"/>
<evidence type="ECO:0000256" key="1">
    <source>
        <dbReference type="ARBA" id="ARBA00008769"/>
    </source>
</evidence>
<dbReference type="EMBL" id="BMJQ01000018">
    <property type="protein sequence ID" value="GGF41756.1"/>
    <property type="molecule type" value="Genomic_DNA"/>
</dbReference>
<comment type="caution">
    <text evidence="3">The sequence shown here is derived from an EMBL/GenBank/DDBJ whole genome shotgun (WGS) entry which is preliminary data.</text>
</comment>
<comment type="similarity">
    <text evidence="1 2">Belongs to the OprB family.</text>
</comment>
<dbReference type="Pfam" id="PF04966">
    <property type="entry name" value="OprB"/>
    <property type="match status" value="1"/>
</dbReference>
<proteinExistence type="inferred from homology"/>
<dbReference type="PANTHER" id="PTHR37944:SF1">
    <property type="entry name" value="PORIN B"/>
    <property type="match status" value="1"/>
</dbReference>
<sequence length="510" mass="55025">MSRLPFASRGPLPVPRANVPRTKAAGAALALGFLSLGAFSTTALAAPPQLQAPTEEDLQNSSASPGLFGFTNNLERSGYLLGDMWGLRPFLARNGITFALQETSEVLGNVTGGSRHGFDYDGLTQMSVQLDTKRAFGWSGGTFNASALQIHGRNLSADNLQSLQTASGIEADRATRLWELWYQQKFLEDDRADVKIGQQSLDQEFMVSQNALLFVNTMFGWPMVPSADLPGGGPAYPLSALGVRLRAKPTDGITVLAGLFNGSPTAISGGDSQRTNPSGTSFPTNGGGLAIAELQYAYPSLGTMLYADQPEPLSRTYRLGIWYDTERFADQRFDNLGRSLADPASTGMAQSHRGDYGIYGVVDQMLWVDNEEPDRSISIFGRVMGTPEVNRNLVTFSANLGFTFKEPILGRDDDTFGIGMGYAKVSGRAAGLDRDTQAFSGAYTPARSNETFVEATYQYEVAPWFQLQPDVQYVMNPGGGVANPTTANPVTGGQRIKNELVLGLRTNILF</sequence>
<dbReference type="InterPro" id="IPR052932">
    <property type="entry name" value="OprB_Porin"/>
</dbReference>
<reference evidence="3" key="1">
    <citation type="journal article" date="2014" name="Int. J. Syst. Evol. Microbiol.">
        <title>Complete genome sequence of Corynebacterium casei LMG S-19264T (=DSM 44701T), isolated from a smear-ripened cheese.</title>
        <authorList>
            <consortium name="US DOE Joint Genome Institute (JGI-PGF)"/>
            <person name="Walter F."/>
            <person name="Albersmeier A."/>
            <person name="Kalinowski J."/>
            <person name="Ruckert C."/>
        </authorList>
    </citation>
    <scope>NUCLEOTIDE SEQUENCE</scope>
    <source>
        <strain evidence="3">CGMCC 1.15725</strain>
    </source>
</reference>
<evidence type="ECO:0000313" key="4">
    <source>
        <dbReference type="Proteomes" id="UP000646365"/>
    </source>
</evidence>
<feature type="chain" id="PRO_5035340789" evidence="2">
    <location>
        <begin position="46"/>
        <end position="510"/>
    </location>
</feature>
<keyword evidence="2" id="KW-0732">Signal</keyword>
<evidence type="ECO:0000256" key="2">
    <source>
        <dbReference type="RuleBase" id="RU363072"/>
    </source>
</evidence>
<dbReference type="RefSeq" id="WP_189051404.1">
    <property type="nucleotide sequence ID" value="NZ_BMJQ01000018.1"/>
</dbReference>
<dbReference type="Proteomes" id="UP000646365">
    <property type="component" value="Unassembled WGS sequence"/>
</dbReference>
<reference evidence="3" key="2">
    <citation type="submission" date="2020-09" db="EMBL/GenBank/DDBJ databases">
        <authorList>
            <person name="Sun Q."/>
            <person name="Zhou Y."/>
        </authorList>
    </citation>
    <scope>NUCLEOTIDE SEQUENCE</scope>
    <source>
        <strain evidence="3">CGMCC 1.15725</strain>
    </source>
</reference>
<dbReference type="Gene3D" id="2.40.160.180">
    <property type="entry name" value="Carbohydrate-selective porin OprB"/>
    <property type="match status" value="1"/>
</dbReference>
<organism evidence="3 4">
    <name type="scientific">Aliidongia dinghuensis</name>
    <dbReference type="NCBI Taxonomy" id="1867774"/>
    <lineage>
        <taxon>Bacteria</taxon>
        <taxon>Pseudomonadati</taxon>
        <taxon>Pseudomonadota</taxon>
        <taxon>Alphaproteobacteria</taxon>
        <taxon>Rhodospirillales</taxon>
        <taxon>Dongiaceae</taxon>
        <taxon>Aliidongia</taxon>
    </lineage>
</organism>
<dbReference type="GO" id="GO:0016020">
    <property type="term" value="C:membrane"/>
    <property type="evidence" value="ECO:0007669"/>
    <property type="project" value="InterPro"/>
</dbReference>
<dbReference type="InterPro" id="IPR038673">
    <property type="entry name" value="OprB_sf"/>
</dbReference>
<dbReference type="InterPro" id="IPR007049">
    <property type="entry name" value="Carb-sel_porin_OprB"/>
</dbReference>